<protein>
    <submittedName>
        <fullName evidence="1">Uncharacterized protein</fullName>
    </submittedName>
</protein>
<dbReference type="AlphaFoldDB" id="A0A2P2KKL1"/>
<proteinExistence type="predicted"/>
<sequence>MNKWMMSTFKQAQMFGTNKHIPWLSTSSCSIQLMMHNPKCQCSLDHAYKDHGTLLRENFTGINITY</sequence>
<reference evidence="1" key="1">
    <citation type="submission" date="2018-02" db="EMBL/GenBank/DDBJ databases">
        <title>Rhizophora mucronata_Transcriptome.</title>
        <authorList>
            <person name="Meera S.P."/>
            <person name="Sreeshan A."/>
            <person name="Augustine A."/>
        </authorList>
    </citation>
    <scope>NUCLEOTIDE SEQUENCE</scope>
    <source>
        <tissue evidence="1">Leaf</tissue>
    </source>
</reference>
<evidence type="ECO:0000313" key="1">
    <source>
        <dbReference type="EMBL" id="MBX06261.1"/>
    </source>
</evidence>
<dbReference type="EMBL" id="GGEC01025777">
    <property type="protein sequence ID" value="MBX06261.1"/>
    <property type="molecule type" value="Transcribed_RNA"/>
</dbReference>
<organism evidence="1">
    <name type="scientific">Rhizophora mucronata</name>
    <name type="common">Asiatic mangrove</name>
    <dbReference type="NCBI Taxonomy" id="61149"/>
    <lineage>
        <taxon>Eukaryota</taxon>
        <taxon>Viridiplantae</taxon>
        <taxon>Streptophyta</taxon>
        <taxon>Embryophyta</taxon>
        <taxon>Tracheophyta</taxon>
        <taxon>Spermatophyta</taxon>
        <taxon>Magnoliopsida</taxon>
        <taxon>eudicotyledons</taxon>
        <taxon>Gunneridae</taxon>
        <taxon>Pentapetalae</taxon>
        <taxon>rosids</taxon>
        <taxon>fabids</taxon>
        <taxon>Malpighiales</taxon>
        <taxon>Rhizophoraceae</taxon>
        <taxon>Rhizophora</taxon>
    </lineage>
</organism>
<accession>A0A2P2KKL1</accession>
<name>A0A2P2KKL1_RHIMU</name>